<gene>
    <name evidence="7" type="ORF">A2V47_03555</name>
</gene>
<evidence type="ECO:0000256" key="6">
    <source>
        <dbReference type="SAM" id="Phobius"/>
    </source>
</evidence>
<dbReference type="Proteomes" id="UP000177701">
    <property type="component" value="Unassembled WGS sequence"/>
</dbReference>
<name>A0A1F5AFJ1_9BACT</name>
<feature type="transmembrane region" description="Helical" evidence="6">
    <location>
        <begin position="31"/>
        <end position="51"/>
    </location>
</feature>
<dbReference type="Pfam" id="PF03706">
    <property type="entry name" value="LPG_synthase_TM"/>
    <property type="match status" value="1"/>
</dbReference>
<organism evidence="7 8">
    <name type="scientific">Candidatus Sediminicultor quintus</name>
    <dbReference type="NCBI Taxonomy" id="1797291"/>
    <lineage>
        <taxon>Bacteria</taxon>
        <taxon>Pseudomonadati</taxon>
        <taxon>Atribacterota</taxon>
        <taxon>Candidatus Phoenicimicrobiia</taxon>
        <taxon>Candidatus Pheonicimicrobiales</taxon>
        <taxon>Candidatus Phoenicimicrobiaceae</taxon>
        <taxon>Candidatus Sediminicultor</taxon>
    </lineage>
</organism>
<evidence type="ECO:0000256" key="4">
    <source>
        <dbReference type="ARBA" id="ARBA00022989"/>
    </source>
</evidence>
<feature type="transmembrane region" description="Helical" evidence="6">
    <location>
        <begin position="273"/>
        <end position="297"/>
    </location>
</feature>
<accession>A0A1F5AFJ1</accession>
<dbReference type="AlphaFoldDB" id="A0A1F5AFJ1"/>
<evidence type="ECO:0000256" key="3">
    <source>
        <dbReference type="ARBA" id="ARBA00022692"/>
    </source>
</evidence>
<feature type="transmembrane region" description="Helical" evidence="6">
    <location>
        <begin position="230"/>
        <end position="253"/>
    </location>
</feature>
<dbReference type="PANTHER" id="PTHR39087">
    <property type="entry name" value="UPF0104 MEMBRANE PROTEIN MJ1595"/>
    <property type="match status" value="1"/>
</dbReference>
<evidence type="ECO:0000313" key="7">
    <source>
        <dbReference type="EMBL" id="OGD17178.1"/>
    </source>
</evidence>
<dbReference type="InterPro" id="IPR022791">
    <property type="entry name" value="L-PG_synthase/AglD"/>
</dbReference>
<dbReference type="PANTHER" id="PTHR39087:SF2">
    <property type="entry name" value="UPF0104 MEMBRANE PROTEIN MJ1595"/>
    <property type="match status" value="1"/>
</dbReference>
<evidence type="ECO:0000256" key="1">
    <source>
        <dbReference type="ARBA" id="ARBA00004651"/>
    </source>
</evidence>
<dbReference type="GO" id="GO:0005886">
    <property type="term" value="C:plasma membrane"/>
    <property type="evidence" value="ECO:0007669"/>
    <property type="project" value="UniProtKB-SubCell"/>
</dbReference>
<feature type="transmembrane region" description="Helical" evidence="6">
    <location>
        <begin position="139"/>
        <end position="162"/>
    </location>
</feature>
<proteinExistence type="predicted"/>
<reference evidence="7 8" key="1">
    <citation type="journal article" date="2016" name="Nat. Commun.">
        <title>Thousands of microbial genomes shed light on interconnected biogeochemical processes in an aquifer system.</title>
        <authorList>
            <person name="Anantharaman K."/>
            <person name="Brown C.T."/>
            <person name="Hug L.A."/>
            <person name="Sharon I."/>
            <person name="Castelle C.J."/>
            <person name="Probst A.J."/>
            <person name="Thomas B.C."/>
            <person name="Singh A."/>
            <person name="Wilkins M.J."/>
            <person name="Karaoz U."/>
            <person name="Brodie E.L."/>
            <person name="Williams K.H."/>
            <person name="Hubbard S.S."/>
            <person name="Banfield J.F."/>
        </authorList>
    </citation>
    <scope>NUCLEOTIDE SEQUENCE [LARGE SCALE GENOMIC DNA]</scope>
</reference>
<dbReference type="EMBL" id="MEYH01000015">
    <property type="protein sequence ID" value="OGD17178.1"/>
    <property type="molecule type" value="Genomic_DNA"/>
</dbReference>
<comment type="caution">
    <text evidence="7">The sequence shown here is derived from an EMBL/GenBank/DDBJ whole genome shotgun (WGS) entry which is preliminary data.</text>
</comment>
<feature type="transmembrane region" description="Helical" evidence="6">
    <location>
        <begin position="198"/>
        <end position="218"/>
    </location>
</feature>
<keyword evidence="4 6" id="KW-1133">Transmembrane helix</keyword>
<keyword evidence="2" id="KW-1003">Cell membrane</keyword>
<evidence type="ECO:0000256" key="5">
    <source>
        <dbReference type="ARBA" id="ARBA00023136"/>
    </source>
</evidence>
<dbReference type="STRING" id="1797291.A2V47_03555"/>
<evidence type="ECO:0008006" key="9">
    <source>
        <dbReference type="Google" id="ProtNLM"/>
    </source>
</evidence>
<sequence>MVTLVIFIVVHFTEAEQFALLLSKAEPKWLFLAILLQIGTYLCAGFIWNQVIRSAQHRVPLGALARLSVEKLSIDQLVPMGGISGNLVVLQTMRRLGLPNWLAMEALLVDILSHYTAYAIVTFLALSILWFYHDITNIICYLVGIFAVILVIVPITILWLLAHRNNQLPLWLLRFHPIAKASETIKSVSPERVLSPRMLVITSLLNVTIFLLDAGTLWTMMRVTNYSVGIMTTFVAIVIASIAGTISFLPGGIGGFEAGSVSALALLGVPIETALTGTLLLRGFTLWFPLVPGILLVRHDVNIKL</sequence>
<evidence type="ECO:0000313" key="8">
    <source>
        <dbReference type="Proteomes" id="UP000177701"/>
    </source>
</evidence>
<keyword evidence="5 6" id="KW-0472">Membrane</keyword>
<evidence type="ECO:0000256" key="2">
    <source>
        <dbReference type="ARBA" id="ARBA00022475"/>
    </source>
</evidence>
<comment type="subcellular location">
    <subcellularLocation>
        <location evidence="1">Cell membrane</location>
        <topology evidence="1">Multi-pass membrane protein</topology>
    </subcellularLocation>
</comment>
<feature type="transmembrane region" description="Helical" evidence="6">
    <location>
        <begin position="112"/>
        <end position="132"/>
    </location>
</feature>
<protein>
    <recommendedName>
        <fullName evidence="9">TIGR00374 family protein</fullName>
    </recommendedName>
</protein>
<keyword evidence="3 6" id="KW-0812">Transmembrane</keyword>